<evidence type="ECO:0000256" key="6">
    <source>
        <dbReference type="ARBA" id="ARBA00022824"/>
    </source>
</evidence>
<name>A0A662YRB8_ACIRT</name>
<sequence length="419" mass="46706">MARTPKVTTGHDILLGSFAEVCQLPGEGTRNEHVKVTSRKKPGILERMSDTAGGMVVGVGLFALSFYILFTNEGRALKTATSLDEGLSQVVPLHDIITVDPENEGRLVHLSGALRTSQPLYDPNYGISIHAVKLKRQVEMYQWVEYDDSREYEENGEVKTETKYTYNTEWKSEVINSRKFDKEIGHTNPSAMAVESVTVVAPYVSVGPLYLSAGLVEKVDTFKQLSLVRLSPLDAFVTVYEDSFYHTHNPRRPEVGDVRVSFYYAGLSEENSPLGPAQVVSIVARQRKDQLVPFKTKSGDVLEILYQGALSAQEVFEKEHESNQMKTWALRAGGWLMMFLGISLMTRILHTIVDWLPIVRDLVSLGLRIFAVSVATSLSLLTIAAGWLFYRPLWAVLLAGLAAVPIILTRARVPPKKHQ</sequence>
<reference evidence="11 12" key="1">
    <citation type="submission" date="2019-01" db="EMBL/GenBank/DDBJ databases">
        <title>Draft Genome and Complete Hox-Cluster Characterization of the Sterlet Sturgeon (Acipenser ruthenus).</title>
        <authorList>
            <person name="Wei Q."/>
        </authorList>
    </citation>
    <scope>NUCLEOTIDE SEQUENCE [LARGE SCALE GENOMIC DNA]</scope>
    <source>
        <strain evidence="11">WHYD16114868_AA</strain>
        <tissue evidence="11">Blood</tissue>
    </source>
</reference>
<keyword evidence="5 10" id="KW-0812">Transmembrane</keyword>
<dbReference type="GO" id="GO:0005789">
    <property type="term" value="C:endoplasmic reticulum membrane"/>
    <property type="evidence" value="ECO:0007669"/>
    <property type="project" value="UniProtKB-SubCell"/>
</dbReference>
<feature type="transmembrane region" description="Helical" evidence="10">
    <location>
        <begin position="332"/>
        <end position="353"/>
    </location>
</feature>
<dbReference type="EMBL" id="SCEB01000849">
    <property type="protein sequence ID" value="RXM98008.1"/>
    <property type="molecule type" value="Genomic_DNA"/>
</dbReference>
<comment type="caution">
    <text evidence="11">The sequence shown here is derived from an EMBL/GenBank/DDBJ whole genome shotgun (WGS) entry which is preliminary data.</text>
</comment>
<evidence type="ECO:0000256" key="7">
    <source>
        <dbReference type="ARBA" id="ARBA00022989"/>
    </source>
</evidence>
<keyword evidence="9" id="KW-0539">Nucleus</keyword>
<dbReference type="GO" id="GO:0071763">
    <property type="term" value="P:nuclear membrane organization"/>
    <property type="evidence" value="ECO:0007669"/>
    <property type="project" value="TreeGrafter"/>
</dbReference>
<evidence type="ECO:0000256" key="5">
    <source>
        <dbReference type="ARBA" id="ARBA00022692"/>
    </source>
</evidence>
<evidence type="ECO:0000256" key="8">
    <source>
        <dbReference type="ARBA" id="ARBA00023136"/>
    </source>
</evidence>
<dbReference type="Pfam" id="PF07787">
    <property type="entry name" value="TMEM43"/>
    <property type="match status" value="1"/>
</dbReference>
<keyword evidence="12" id="KW-1185">Reference proteome</keyword>
<feature type="transmembrane region" description="Helical" evidence="10">
    <location>
        <begin position="393"/>
        <end position="413"/>
    </location>
</feature>
<feature type="transmembrane region" description="Helical" evidence="10">
    <location>
        <begin position="365"/>
        <end position="387"/>
    </location>
</feature>
<evidence type="ECO:0000256" key="9">
    <source>
        <dbReference type="ARBA" id="ARBA00023242"/>
    </source>
</evidence>
<gene>
    <name evidence="11" type="ORF">EOD39_13709</name>
</gene>
<keyword evidence="8 10" id="KW-0472">Membrane</keyword>
<dbReference type="AlphaFoldDB" id="A0A662YRB8"/>
<protein>
    <submittedName>
        <fullName evidence="11">Transmembrane protein 43</fullName>
    </submittedName>
</protein>
<dbReference type="PANTHER" id="PTHR13416">
    <property type="match status" value="1"/>
</dbReference>
<evidence type="ECO:0000256" key="1">
    <source>
        <dbReference type="ARBA" id="ARBA00004127"/>
    </source>
</evidence>
<dbReference type="Proteomes" id="UP000289886">
    <property type="component" value="Unassembled WGS sequence"/>
</dbReference>
<keyword evidence="7 10" id="KW-1133">Transmembrane helix</keyword>
<evidence type="ECO:0000256" key="2">
    <source>
        <dbReference type="ARBA" id="ARBA00004259"/>
    </source>
</evidence>
<evidence type="ECO:0000313" key="11">
    <source>
        <dbReference type="EMBL" id="RXM98008.1"/>
    </source>
</evidence>
<evidence type="ECO:0000313" key="12">
    <source>
        <dbReference type="Proteomes" id="UP000289886"/>
    </source>
</evidence>
<comment type="similarity">
    <text evidence="4">Belongs to the TMEM43 family.</text>
</comment>
<dbReference type="InterPro" id="IPR012430">
    <property type="entry name" value="TMEM43_fam"/>
</dbReference>
<dbReference type="PANTHER" id="PTHR13416:SF2">
    <property type="entry name" value="TRANSMEMBRANE PROTEIN 43"/>
    <property type="match status" value="1"/>
</dbReference>
<comment type="subcellular location">
    <subcellularLocation>
        <location evidence="1">Endomembrane system</location>
        <topology evidence="1">Multi-pass membrane protein</topology>
    </subcellularLocation>
    <subcellularLocation>
        <location evidence="3">Endoplasmic reticulum membrane</location>
    </subcellularLocation>
    <subcellularLocation>
        <location evidence="2">Nucleus envelope</location>
    </subcellularLocation>
</comment>
<evidence type="ECO:0000256" key="10">
    <source>
        <dbReference type="SAM" id="Phobius"/>
    </source>
</evidence>
<feature type="transmembrane region" description="Helical" evidence="10">
    <location>
        <begin position="51"/>
        <end position="70"/>
    </location>
</feature>
<organism evidence="11 12">
    <name type="scientific">Acipenser ruthenus</name>
    <name type="common">Sterlet sturgeon</name>
    <dbReference type="NCBI Taxonomy" id="7906"/>
    <lineage>
        <taxon>Eukaryota</taxon>
        <taxon>Metazoa</taxon>
        <taxon>Chordata</taxon>
        <taxon>Craniata</taxon>
        <taxon>Vertebrata</taxon>
        <taxon>Euteleostomi</taxon>
        <taxon>Actinopterygii</taxon>
        <taxon>Chondrostei</taxon>
        <taxon>Acipenseriformes</taxon>
        <taxon>Acipenseridae</taxon>
        <taxon>Acipenser</taxon>
    </lineage>
</organism>
<accession>A0A662YRB8</accession>
<evidence type="ECO:0000256" key="4">
    <source>
        <dbReference type="ARBA" id="ARBA00006627"/>
    </source>
</evidence>
<dbReference type="GO" id="GO:0005637">
    <property type="term" value="C:nuclear inner membrane"/>
    <property type="evidence" value="ECO:0007669"/>
    <property type="project" value="TreeGrafter"/>
</dbReference>
<proteinExistence type="inferred from homology"/>
<dbReference type="GO" id="GO:0006629">
    <property type="term" value="P:lipid metabolic process"/>
    <property type="evidence" value="ECO:0007669"/>
    <property type="project" value="TreeGrafter"/>
</dbReference>
<keyword evidence="6" id="KW-0256">Endoplasmic reticulum</keyword>
<evidence type="ECO:0000256" key="3">
    <source>
        <dbReference type="ARBA" id="ARBA00004586"/>
    </source>
</evidence>